<evidence type="ECO:0000313" key="1">
    <source>
        <dbReference type="EMBL" id="KAK0067600.1"/>
    </source>
</evidence>
<organism evidence="1 2">
    <name type="scientific">Biomphalaria pfeifferi</name>
    <name type="common">Bloodfluke planorb</name>
    <name type="synonym">Freshwater snail</name>
    <dbReference type="NCBI Taxonomy" id="112525"/>
    <lineage>
        <taxon>Eukaryota</taxon>
        <taxon>Metazoa</taxon>
        <taxon>Spiralia</taxon>
        <taxon>Lophotrochozoa</taxon>
        <taxon>Mollusca</taxon>
        <taxon>Gastropoda</taxon>
        <taxon>Heterobranchia</taxon>
        <taxon>Euthyneura</taxon>
        <taxon>Panpulmonata</taxon>
        <taxon>Hygrophila</taxon>
        <taxon>Lymnaeoidea</taxon>
        <taxon>Planorbidae</taxon>
        <taxon>Biomphalaria</taxon>
    </lineage>
</organism>
<dbReference type="EMBL" id="JASAOG010000007">
    <property type="protein sequence ID" value="KAK0067600.1"/>
    <property type="molecule type" value="Genomic_DNA"/>
</dbReference>
<reference evidence="1" key="2">
    <citation type="submission" date="2023-04" db="EMBL/GenBank/DDBJ databases">
        <authorList>
            <person name="Bu L."/>
            <person name="Lu L."/>
            <person name="Laidemitt M.R."/>
            <person name="Zhang S.M."/>
            <person name="Mutuku M."/>
            <person name="Mkoji G."/>
            <person name="Steinauer M."/>
            <person name="Loker E.S."/>
        </authorList>
    </citation>
    <scope>NUCLEOTIDE SEQUENCE</scope>
    <source>
        <strain evidence="1">KasaAsao</strain>
        <tissue evidence="1">Whole Snail</tissue>
    </source>
</reference>
<keyword evidence="2" id="KW-1185">Reference proteome</keyword>
<protein>
    <submittedName>
        <fullName evidence="1">Uncharacterized protein</fullName>
    </submittedName>
</protein>
<comment type="caution">
    <text evidence="1">The sequence shown here is derived from an EMBL/GenBank/DDBJ whole genome shotgun (WGS) entry which is preliminary data.</text>
</comment>
<name>A0AAD8C784_BIOPF</name>
<accession>A0AAD8C784</accession>
<dbReference type="AlphaFoldDB" id="A0AAD8C784"/>
<sequence length="125" mass="14262">MQDLDFFFDLICVEKGISSEDVLSVIQYFFAIDPYSNSRSLADVDRRRAFIEIILAANGRAPCPKCPIYFQDFKDVARAVFWNLIPPESFEDTRVAVTAMIALSEAKFYPQGLINIFDSFLQGEM</sequence>
<proteinExistence type="predicted"/>
<dbReference type="Proteomes" id="UP001233172">
    <property type="component" value="Unassembled WGS sequence"/>
</dbReference>
<evidence type="ECO:0000313" key="2">
    <source>
        <dbReference type="Proteomes" id="UP001233172"/>
    </source>
</evidence>
<reference evidence="1" key="1">
    <citation type="journal article" date="2023" name="PLoS Negl. Trop. Dis.">
        <title>A genome sequence for Biomphalaria pfeifferi, the major vector snail for the human-infecting parasite Schistosoma mansoni.</title>
        <authorList>
            <person name="Bu L."/>
            <person name="Lu L."/>
            <person name="Laidemitt M.R."/>
            <person name="Zhang S.M."/>
            <person name="Mutuku M."/>
            <person name="Mkoji G."/>
            <person name="Steinauer M."/>
            <person name="Loker E.S."/>
        </authorList>
    </citation>
    <scope>NUCLEOTIDE SEQUENCE</scope>
    <source>
        <strain evidence="1">KasaAsao</strain>
    </source>
</reference>
<gene>
    <name evidence="1" type="ORF">Bpfe_003107</name>
</gene>